<keyword evidence="4" id="KW-1015">Disulfide bond</keyword>
<keyword evidence="8 9" id="KW-0378">Hydrolase</keyword>
<comment type="caution">
    <text evidence="7">Lacks conserved residue(s) required for the propagation of feature annotation.</text>
</comment>
<dbReference type="InterPro" id="IPR006026">
    <property type="entry name" value="Peptidase_Metallo"/>
</dbReference>
<dbReference type="STRING" id="6265.A0A0B2UZJ1"/>
<dbReference type="PIRSF" id="PIRSF036365">
    <property type="entry name" value="Astacin_nematoda"/>
    <property type="match status" value="1"/>
</dbReference>
<evidence type="ECO:0000256" key="1">
    <source>
        <dbReference type="ARBA" id="ARBA00004613"/>
    </source>
</evidence>
<dbReference type="InterPro" id="IPR017050">
    <property type="entry name" value="Metallopeptidase_nem"/>
</dbReference>
<feature type="domain" description="Peptidase M12A" evidence="12">
    <location>
        <begin position="176"/>
        <end position="375"/>
    </location>
</feature>
<dbReference type="InterPro" id="IPR034035">
    <property type="entry name" value="Astacin-like_dom"/>
</dbReference>
<dbReference type="InterPro" id="IPR024079">
    <property type="entry name" value="MetalloPept_cat_dom_sf"/>
</dbReference>
<comment type="cofactor">
    <cofactor evidence="8 9">
        <name>Zn(2+)</name>
        <dbReference type="ChEBI" id="CHEBI:29105"/>
    </cofactor>
    <text evidence="8 9">Binds 1 zinc ion per subunit.</text>
</comment>
<dbReference type="PROSITE" id="PS51864">
    <property type="entry name" value="ASTACIN"/>
    <property type="match status" value="1"/>
</dbReference>
<proteinExistence type="predicted"/>
<dbReference type="Gene3D" id="3.40.390.10">
    <property type="entry name" value="Collagenase (Catalytic Domain)"/>
    <property type="match status" value="1"/>
</dbReference>
<dbReference type="PROSITE" id="PS51257">
    <property type="entry name" value="PROKAR_LIPOPROTEIN"/>
    <property type="match status" value="1"/>
</dbReference>
<dbReference type="AlphaFoldDB" id="A0A0B2UZJ1"/>
<evidence type="ECO:0000313" key="14">
    <source>
        <dbReference type="Proteomes" id="UP000031036"/>
    </source>
</evidence>
<dbReference type="EMBL" id="JPKZ01002888">
    <property type="protein sequence ID" value="KHN74629.1"/>
    <property type="molecule type" value="Genomic_DNA"/>
</dbReference>
<dbReference type="CDD" id="cd04280">
    <property type="entry name" value="ZnMc_astacin_like"/>
    <property type="match status" value="1"/>
</dbReference>
<dbReference type="OMA" id="HYKCKEL"/>
<comment type="subcellular location">
    <subcellularLocation>
        <location evidence="1 6">Secreted</location>
    </subcellularLocation>
</comment>
<feature type="binding site" evidence="8">
    <location>
        <position position="281"/>
    </location>
    <ligand>
        <name>Zn(2+)</name>
        <dbReference type="ChEBI" id="CHEBI:29105"/>
        <note>catalytic</note>
    </ligand>
</feature>
<dbReference type="PANTHER" id="PTHR10127">
    <property type="entry name" value="DISCOIDIN, CUB, EGF, LAMININ , AND ZINC METALLOPROTEASE DOMAIN CONTAINING"/>
    <property type="match status" value="1"/>
</dbReference>
<name>A0A0B2UZJ1_TOXCA</name>
<dbReference type="GO" id="GO:0004222">
    <property type="term" value="F:metalloendopeptidase activity"/>
    <property type="evidence" value="ECO:0007669"/>
    <property type="project" value="UniProtKB-UniRule"/>
</dbReference>
<evidence type="ECO:0000256" key="2">
    <source>
        <dbReference type="ARBA" id="ARBA00022525"/>
    </source>
</evidence>
<dbReference type="SMART" id="SM00235">
    <property type="entry name" value="ZnMc"/>
    <property type="match status" value="1"/>
</dbReference>
<evidence type="ECO:0000256" key="6">
    <source>
        <dbReference type="PIRNR" id="PIRNR036365"/>
    </source>
</evidence>
<evidence type="ECO:0000259" key="12">
    <source>
        <dbReference type="PROSITE" id="PS51864"/>
    </source>
</evidence>
<keyword evidence="5" id="KW-0325">Glycoprotein</keyword>
<evidence type="ECO:0000256" key="3">
    <source>
        <dbReference type="ARBA" id="ARBA00022729"/>
    </source>
</evidence>
<gene>
    <name evidence="13" type="primary">nas-31</name>
    <name evidence="13" type="ORF">Tcan_10642</name>
</gene>
<dbReference type="GO" id="GO:0005576">
    <property type="term" value="C:extracellular region"/>
    <property type="evidence" value="ECO:0007669"/>
    <property type="project" value="UniProtKB-SubCell"/>
</dbReference>
<evidence type="ECO:0000256" key="8">
    <source>
        <dbReference type="PROSITE-ProRule" id="PRU01211"/>
    </source>
</evidence>
<keyword evidence="8 9" id="KW-0479">Metal-binding</keyword>
<feature type="domain" description="CUB" evidence="11">
    <location>
        <begin position="419"/>
        <end position="532"/>
    </location>
</feature>
<accession>A0A0B2UZJ1</accession>
<feature type="compositionally biased region" description="Basic and acidic residues" evidence="10">
    <location>
        <begin position="66"/>
        <end position="85"/>
    </location>
</feature>
<dbReference type="Pfam" id="PF01400">
    <property type="entry name" value="Astacin"/>
    <property type="match status" value="1"/>
</dbReference>
<evidence type="ECO:0000256" key="9">
    <source>
        <dbReference type="RuleBase" id="RU361183"/>
    </source>
</evidence>
<evidence type="ECO:0000256" key="5">
    <source>
        <dbReference type="ARBA" id="ARBA00023180"/>
    </source>
</evidence>
<dbReference type="OrthoDB" id="5786116at2759"/>
<protein>
    <recommendedName>
        <fullName evidence="6">Zinc metalloproteinase</fullName>
    </recommendedName>
</protein>
<dbReference type="SUPFAM" id="SSF55486">
    <property type="entry name" value="Metalloproteases ('zincins'), catalytic domain"/>
    <property type="match status" value="1"/>
</dbReference>
<sequence length="533" mass="61353">MQKIVTITAVILIISCQVFAIKRVFRRQFHNKQFIPMKQNQRKTAVTEFDDRLQLLQTRQERLSPRHGLEVNALSEEKNDEHEETTQETSLLAALHRKQNRHRERNRKQPNDVRPQTSTLQVEENELQTDDTIANINTEQNIAHLLYEGDITLTSEQHEFLNIDMEANSASREKRQAFRNDQFPRNIWGEGPIPYKLHPSLSPHAVKMIEKSIAFWQENTCIDFAFNASGQNSILFIKGTGCYSYVGRVWYWSQQHISVGQRCEHFHTISHEIGHTLGFFHAHNRADRDHHVSIKLKNTKKGLETNFRKETFVTNNNYGIPYEYGSVMHYSKKAFSGNGRKTIIPKDTLFIDTMGSGTGPSFLDVLMMNTHYYCLSRCQGDTVKCENGGYPHPRRCDECICPSAFAGVRCEKKAYSPGCGDILRAEKHWQVLNATLGDLTLRDDMSYCYWWIMSKDTEEIEVRIDRLDGLCSEGCIYGGLELKALFDKRTTGYRFCCGHSSGTFVTASGPNLPVILFNRKFYTSFVISYRVSP</sequence>
<dbReference type="PRINTS" id="PR00480">
    <property type="entry name" value="ASTACIN"/>
</dbReference>
<evidence type="ECO:0000259" key="11">
    <source>
        <dbReference type="PROSITE" id="PS01180"/>
    </source>
</evidence>
<dbReference type="GO" id="GO:0008270">
    <property type="term" value="F:zinc ion binding"/>
    <property type="evidence" value="ECO:0007669"/>
    <property type="project" value="UniProtKB-UniRule"/>
</dbReference>
<dbReference type="PROSITE" id="PS01180">
    <property type="entry name" value="CUB"/>
    <property type="match status" value="1"/>
</dbReference>
<organism evidence="13 14">
    <name type="scientific">Toxocara canis</name>
    <name type="common">Canine roundworm</name>
    <dbReference type="NCBI Taxonomy" id="6265"/>
    <lineage>
        <taxon>Eukaryota</taxon>
        <taxon>Metazoa</taxon>
        <taxon>Ecdysozoa</taxon>
        <taxon>Nematoda</taxon>
        <taxon>Chromadorea</taxon>
        <taxon>Rhabditida</taxon>
        <taxon>Spirurina</taxon>
        <taxon>Ascaridomorpha</taxon>
        <taxon>Ascaridoidea</taxon>
        <taxon>Toxocaridae</taxon>
        <taxon>Toxocara</taxon>
    </lineage>
</organism>
<keyword evidence="14" id="KW-1185">Reference proteome</keyword>
<keyword evidence="8 9" id="KW-0645">Protease</keyword>
<feature type="active site" evidence="8">
    <location>
        <position position="272"/>
    </location>
</feature>
<keyword evidence="8 9" id="KW-0482">Metalloprotease</keyword>
<dbReference type="InterPro" id="IPR001506">
    <property type="entry name" value="Peptidase_M12A"/>
</dbReference>
<feature type="binding site" evidence="8">
    <location>
        <position position="271"/>
    </location>
    <ligand>
        <name>Zn(2+)</name>
        <dbReference type="ChEBI" id="CHEBI:29105"/>
        <note>catalytic</note>
    </ligand>
</feature>
<evidence type="ECO:0000313" key="13">
    <source>
        <dbReference type="EMBL" id="KHN74629.1"/>
    </source>
</evidence>
<dbReference type="GO" id="GO:0006508">
    <property type="term" value="P:proteolysis"/>
    <property type="evidence" value="ECO:0007669"/>
    <property type="project" value="UniProtKB-KW"/>
</dbReference>
<keyword evidence="8 9" id="KW-0862">Zinc</keyword>
<dbReference type="GO" id="GO:0018996">
    <property type="term" value="P:molting cycle, collagen and cuticulin-based cuticle"/>
    <property type="evidence" value="ECO:0007669"/>
    <property type="project" value="InterPro"/>
</dbReference>
<dbReference type="PANTHER" id="PTHR10127:SF891">
    <property type="entry name" value="ZINC METALLOPROTEINASE NAS-29"/>
    <property type="match status" value="1"/>
</dbReference>
<feature type="binding site" evidence="8">
    <location>
        <position position="275"/>
    </location>
    <ligand>
        <name>Zn(2+)</name>
        <dbReference type="ChEBI" id="CHEBI:29105"/>
        <note>catalytic</note>
    </ligand>
</feature>
<evidence type="ECO:0000256" key="10">
    <source>
        <dbReference type="SAM" id="MobiDB-lite"/>
    </source>
</evidence>
<dbReference type="Proteomes" id="UP000031036">
    <property type="component" value="Unassembled WGS sequence"/>
</dbReference>
<evidence type="ECO:0000256" key="7">
    <source>
        <dbReference type="PROSITE-ProRule" id="PRU00059"/>
    </source>
</evidence>
<feature type="region of interest" description="Disordered" evidence="10">
    <location>
        <begin position="66"/>
        <end position="127"/>
    </location>
</feature>
<keyword evidence="3" id="KW-0732">Signal</keyword>
<reference evidence="13 14" key="1">
    <citation type="submission" date="2014-11" db="EMBL/GenBank/DDBJ databases">
        <title>Genetic blueprint of the zoonotic pathogen Toxocara canis.</title>
        <authorList>
            <person name="Zhu X.-Q."/>
            <person name="Korhonen P.K."/>
            <person name="Cai H."/>
            <person name="Young N.D."/>
            <person name="Nejsum P."/>
            <person name="von Samson-Himmelstjerna G."/>
            <person name="Boag P.R."/>
            <person name="Tan P."/>
            <person name="Li Q."/>
            <person name="Min J."/>
            <person name="Yang Y."/>
            <person name="Wang X."/>
            <person name="Fang X."/>
            <person name="Hall R.S."/>
            <person name="Hofmann A."/>
            <person name="Sternberg P.W."/>
            <person name="Jex A.R."/>
            <person name="Gasser R.B."/>
        </authorList>
    </citation>
    <scope>NUCLEOTIDE SEQUENCE [LARGE SCALE GENOMIC DNA]</scope>
    <source>
        <strain evidence="13">PN_DK_2014</strain>
    </source>
</reference>
<evidence type="ECO:0000256" key="4">
    <source>
        <dbReference type="ARBA" id="ARBA00023157"/>
    </source>
</evidence>
<feature type="compositionally biased region" description="Basic residues" evidence="10">
    <location>
        <begin position="95"/>
        <end position="108"/>
    </location>
</feature>
<comment type="caution">
    <text evidence="13">The sequence shown here is derived from an EMBL/GenBank/DDBJ whole genome shotgun (WGS) entry which is preliminary data.</text>
</comment>
<keyword evidence="2 6" id="KW-0964">Secreted</keyword>
<dbReference type="InterPro" id="IPR000859">
    <property type="entry name" value="CUB_dom"/>
</dbReference>